<evidence type="ECO:0000313" key="2">
    <source>
        <dbReference type="Proteomes" id="UP000540698"/>
    </source>
</evidence>
<evidence type="ECO:0000313" key="1">
    <source>
        <dbReference type="EMBL" id="NKY27036.1"/>
    </source>
</evidence>
<comment type="caution">
    <text evidence="1">The sequence shown here is derived from an EMBL/GenBank/DDBJ whole genome shotgun (WGS) entry which is preliminary data.</text>
</comment>
<organism evidence="1 2">
    <name type="scientific">Nocardia gamkensis</name>
    <dbReference type="NCBI Taxonomy" id="352869"/>
    <lineage>
        <taxon>Bacteria</taxon>
        <taxon>Bacillati</taxon>
        <taxon>Actinomycetota</taxon>
        <taxon>Actinomycetes</taxon>
        <taxon>Mycobacteriales</taxon>
        <taxon>Nocardiaceae</taxon>
        <taxon>Nocardia</taxon>
    </lineage>
</organism>
<dbReference type="RefSeq" id="WP_157113955.1">
    <property type="nucleotide sequence ID" value="NZ_JAAXOS010000005.1"/>
</dbReference>
<keyword evidence="2" id="KW-1185">Reference proteome</keyword>
<protein>
    <submittedName>
        <fullName evidence="1">Uncharacterized protein</fullName>
    </submittedName>
</protein>
<gene>
    <name evidence="1" type="ORF">HGB38_12505</name>
</gene>
<reference evidence="1 2" key="1">
    <citation type="submission" date="2020-04" db="EMBL/GenBank/DDBJ databases">
        <title>MicrobeNet Type strains.</title>
        <authorList>
            <person name="Nicholson A.C."/>
        </authorList>
    </citation>
    <scope>NUCLEOTIDE SEQUENCE [LARGE SCALE GENOMIC DNA]</scope>
    <source>
        <strain evidence="1 2">DSM 44956</strain>
    </source>
</reference>
<proteinExistence type="predicted"/>
<accession>A0A7X6L396</accession>
<dbReference type="AlphaFoldDB" id="A0A7X6L396"/>
<dbReference type="EMBL" id="JAAXOS010000005">
    <property type="protein sequence ID" value="NKY27036.1"/>
    <property type="molecule type" value="Genomic_DNA"/>
</dbReference>
<dbReference type="Proteomes" id="UP000540698">
    <property type="component" value="Unassembled WGS sequence"/>
</dbReference>
<name>A0A7X6L396_9NOCA</name>
<sequence>MRSRRRRIGSDGAAPSKAVEDLRSSLSDLLDRISGCDIDLEDRQLVEETTRRAAVEAAKDRPNRIVLTGVLHAVGESVAGVASLATAVMASKDAVEAVFR</sequence>